<dbReference type="InterPro" id="IPR045177">
    <property type="entry name" value="FDM1-5/IDN2"/>
</dbReference>
<dbReference type="InterPro" id="IPR005379">
    <property type="entry name" value="FDM1-5/IDN2_XH"/>
</dbReference>
<feature type="domain" description="Factor of DNA methylation 1-5/IDN2" evidence="2">
    <location>
        <begin position="89"/>
        <end position="215"/>
    </location>
</feature>
<feature type="coiled-coil region" evidence="1">
    <location>
        <begin position="9"/>
        <end position="82"/>
    </location>
</feature>
<protein>
    <submittedName>
        <fullName evidence="4">Factor of DNA methylation 5-like</fullName>
    </submittedName>
</protein>
<dbReference type="RefSeq" id="XP_010419381.1">
    <property type="nucleotide sequence ID" value="XM_010421079.1"/>
</dbReference>
<reference evidence="4" key="2">
    <citation type="submission" date="2025-08" db="UniProtKB">
        <authorList>
            <consortium name="RefSeq"/>
        </authorList>
    </citation>
    <scope>IDENTIFICATION</scope>
    <source>
        <tissue evidence="4">Leaf</tissue>
    </source>
</reference>
<dbReference type="Pfam" id="PF03469">
    <property type="entry name" value="XH"/>
    <property type="match status" value="1"/>
</dbReference>
<evidence type="ECO:0000256" key="1">
    <source>
        <dbReference type="SAM" id="Coils"/>
    </source>
</evidence>
<gene>
    <name evidence="4" type="primary">LOC104705091</name>
</gene>
<keyword evidence="3" id="KW-1185">Reference proteome</keyword>
<proteinExistence type="predicted"/>
<accession>A0ABM0T1A9</accession>
<name>A0ABM0T1A9_CAMSA</name>
<evidence type="ECO:0000313" key="4">
    <source>
        <dbReference type="RefSeq" id="XP_010419381.1"/>
    </source>
</evidence>
<evidence type="ECO:0000313" key="3">
    <source>
        <dbReference type="Proteomes" id="UP000694864"/>
    </source>
</evidence>
<keyword evidence="1" id="KW-0175">Coiled coil</keyword>
<dbReference type="PANTHER" id="PTHR21596:SF53">
    <property type="entry name" value="FACTOR OF DNA METHYLATION 5-RELATED"/>
    <property type="match status" value="1"/>
</dbReference>
<dbReference type="PANTHER" id="PTHR21596">
    <property type="entry name" value="RIBONUCLEASE P SUBUNIT P38"/>
    <property type="match status" value="1"/>
</dbReference>
<dbReference type="Proteomes" id="UP000694864">
    <property type="component" value="Chromosome 7"/>
</dbReference>
<reference evidence="3" key="1">
    <citation type="journal article" date="2014" name="Nat. Commun.">
        <title>The emerging biofuel crop Camelina sativa retains a highly undifferentiated hexaploid genome structure.</title>
        <authorList>
            <person name="Kagale S."/>
            <person name="Koh C."/>
            <person name="Nixon J."/>
            <person name="Bollina V."/>
            <person name="Clarke W.E."/>
            <person name="Tuteja R."/>
            <person name="Spillane C."/>
            <person name="Robinson S.J."/>
            <person name="Links M.G."/>
            <person name="Clarke C."/>
            <person name="Higgins E.E."/>
            <person name="Huebert T."/>
            <person name="Sharpe A.G."/>
            <person name="Parkin I.A."/>
        </authorList>
    </citation>
    <scope>NUCLEOTIDE SEQUENCE [LARGE SCALE GENOMIC DNA]</scope>
    <source>
        <strain evidence="3">cv. DH55</strain>
    </source>
</reference>
<organism evidence="3 4">
    <name type="scientific">Camelina sativa</name>
    <name type="common">False flax</name>
    <name type="synonym">Myagrum sativum</name>
    <dbReference type="NCBI Taxonomy" id="90675"/>
    <lineage>
        <taxon>Eukaryota</taxon>
        <taxon>Viridiplantae</taxon>
        <taxon>Streptophyta</taxon>
        <taxon>Embryophyta</taxon>
        <taxon>Tracheophyta</taxon>
        <taxon>Spermatophyta</taxon>
        <taxon>Magnoliopsida</taxon>
        <taxon>eudicotyledons</taxon>
        <taxon>Gunneridae</taxon>
        <taxon>Pentapetalae</taxon>
        <taxon>rosids</taxon>
        <taxon>malvids</taxon>
        <taxon>Brassicales</taxon>
        <taxon>Brassicaceae</taxon>
        <taxon>Camelineae</taxon>
        <taxon>Camelina</taxon>
    </lineage>
</organism>
<sequence length="216" mass="25443">MKDLNEEQKITWSKMCEELKEKREELEKVKKEMNEMLEEERAEVQGLKDVIWALSVKERQSNHEIQEARSELIRVLRDLSDERSTIRVKRMGELDEKVFVKACKGRFSDEKAAAQHDMLFSTWEEYLKDPAWHPFKHVGTEENITEVVDEDDAKLKKLKEDWGEEVKNAVKKALEEINEFNPSGRYIVPELLNFNQERKATLKEGIAQLTTLIKTH</sequence>
<dbReference type="GeneID" id="104705091"/>
<evidence type="ECO:0000259" key="2">
    <source>
        <dbReference type="Pfam" id="PF03469"/>
    </source>
</evidence>